<evidence type="ECO:0000256" key="1">
    <source>
        <dbReference type="SAM" id="Phobius"/>
    </source>
</evidence>
<feature type="transmembrane region" description="Helical" evidence="1">
    <location>
        <begin position="7"/>
        <end position="24"/>
    </location>
</feature>
<name>A0AAF0CSQ1_9BACT</name>
<feature type="transmembrane region" description="Helical" evidence="1">
    <location>
        <begin position="413"/>
        <end position="430"/>
    </location>
</feature>
<dbReference type="AlphaFoldDB" id="A0AAF0CSQ1"/>
<feature type="transmembrane region" description="Helical" evidence="1">
    <location>
        <begin position="442"/>
        <end position="460"/>
    </location>
</feature>
<keyword evidence="1" id="KW-1133">Transmembrane helix</keyword>
<dbReference type="EMBL" id="CP119075">
    <property type="protein sequence ID" value="WED67339.1"/>
    <property type="molecule type" value="Genomic_DNA"/>
</dbReference>
<feature type="transmembrane region" description="Helical" evidence="1">
    <location>
        <begin position="204"/>
        <end position="227"/>
    </location>
</feature>
<accession>A0AAF0CSQ1</accession>
<reference evidence="2" key="1">
    <citation type="submission" date="2023-03" db="EMBL/GenBank/DDBJ databases">
        <title>Lomoglobus Profundus gen. nov., sp. nov., a novel member of the phylum Verrucomicrobia, isolated from deep-marine sediment of South China Sea.</title>
        <authorList>
            <person name="Ahmad T."/>
            <person name="Ishaq S.E."/>
            <person name="Wang F."/>
        </authorList>
    </citation>
    <scope>NUCLEOTIDE SEQUENCE</scope>
    <source>
        <strain evidence="2">LMO-M01</strain>
    </source>
</reference>
<feature type="transmembrane region" description="Helical" evidence="1">
    <location>
        <begin position="30"/>
        <end position="49"/>
    </location>
</feature>
<evidence type="ECO:0008006" key="4">
    <source>
        <dbReference type="Google" id="ProtNLM"/>
    </source>
</evidence>
<dbReference type="KEGG" id="slom:PXH66_10810"/>
<feature type="transmembrane region" description="Helical" evidence="1">
    <location>
        <begin position="56"/>
        <end position="74"/>
    </location>
</feature>
<feature type="transmembrane region" description="Helical" evidence="1">
    <location>
        <begin position="233"/>
        <end position="250"/>
    </location>
</feature>
<feature type="transmembrane region" description="Helical" evidence="1">
    <location>
        <begin position="356"/>
        <end position="375"/>
    </location>
</feature>
<dbReference type="Proteomes" id="UP001218638">
    <property type="component" value="Chromosome"/>
</dbReference>
<organism evidence="2 3">
    <name type="scientific">Synoicihabitans lomoniglobus</name>
    <dbReference type="NCBI Taxonomy" id="2909285"/>
    <lineage>
        <taxon>Bacteria</taxon>
        <taxon>Pseudomonadati</taxon>
        <taxon>Verrucomicrobiota</taxon>
        <taxon>Opitutia</taxon>
        <taxon>Opitutales</taxon>
        <taxon>Opitutaceae</taxon>
        <taxon>Synoicihabitans</taxon>
    </lineage>
</organism>
<keyword evidence="3" id="KW-1185">Reference proteome</keyword>
<sequence>MASYRLYRFGAGLLTAAIFAIWLAHPERDVTQIALGSAMLVLAVLPALMWAKHMRLWFPVFEIFMLTGVAFYVLPFTGSQSDLVGFDPAVLNKSAFTVVAFQIAAIFAFNTTRMRFRPSRSWTRPLLPESAMKLSAIGIWLNTAYIGISQFTVLIPYELAAPLRAVFFGCGTISVFIQCRYWGQQRLSGYARLGLIANIFAQSAMLASQLYLINVISILGLSFIAYTTTSRKIPLLAIAISIPFLGLLHSGKSEMRKIYWGGDSKRAPELTDLYSFYQEWFALGISGHGENSSENDTDASLIQRASLFQIIAVTVDRVPDKLPFLSGESYKDVPALFVPRYFWPGKPTALEANVRLSLYFGLVAEYSADSVSIAFGMLAEAYANFGFIGILGLGALMGTLFKRVCVAAEGVDLLSPLGIFVILLTAWSLQVEMVAATWLSSLFQATVVMVLGPMFGLRLIGR</sequence>
<dbReference type="RefSeq" id="WP_330932361.1">
    <property type="nucleotide sequence ID" value="NZ_CP119075.1"/>
</dbReference>
<evidence type="ECO:0000313" key="2">
    <source>
        <dbReference type="EMBL" id="WED67339.1"/>
    </source>
</evidence>
<feature type="transmembrane region" description="Helical" evidence="1">
    <location>
        <begin position="381"/>
        <end position="401"/>
    </location>
</feature>
<evidence type="ECO:0000313" key="3">
    <source>
        <dbReference type="Proteomes" id="UP001218638"/>
    </source>
</evidence>
<proteinExistence type="predicted"/>
<feature type="transmembrane region" description="Helical" evidence="1">
    <location>
        <begin position="134"/>
        <end position="157"/>
    </location>
</feature>
<keyword evidence="1" id="KW-0812">Transmembrane</keyword>
<protein>
    <recommendedName>
        <fullName evidence="4">O-antigen polysaccharide polymerase Wzy</fullName>
    </recommendedName>
</protein>
<feature type="transmembrane region" description="Helical" evidence="1">
    <location>
        <begin position="163"/>
        <end position="183"/>
    </location>
</feature>
<keyword evidence="1" id="KW-0472">Membrane</keyword>
<gene>
    <name evidence="2" type="ORF">PXH66_10810</name>
</gene>
<feature type="transmembrane region" description="Helical" evidence="1">
    <location>
        <begin position="94"/>
        <end position="113"/>
    </location>
</feature>